<keyword evidence="1" id="KW-1133">Transmembrane helix</keyword>
<keyword evidence="3" id="KW-1185">Reference proteome</keyword>
<comment type="caution">
    <text evidence="2">The sequence shown here is derived from an EMBL/GenBank/DDBJ whole genome shotgun (WGS) entry which is preliminary data.</text>
</comment>
<feature type="transmembrane region" description="Helical" evidence="1">
    <location>
        <begin position="20"/>
        <end position="44"/>
    </location>
</feature>
<name>A0ABT9VCB7_9BACI</name>
<evidence type="ECO:0000256" key="1">
    <source>
        <dbReference type="SAM" id="Phobius"/>
    </source>
</evidence>
<reference evidence="2 3" key="1">
    <citation type="submission" date="2023-07" db="EMBL/GenBank/DDBJ databases">
        <title>Genomic Encyclopedia of Type Strains, Phase IV (KMG-IV): sequencing the most valuable type-strain genomes for metagenomic binning, comparative biology and taxonomic classification.</title>
        <authorList>
            <person name="Goeker M."/>
        </authorList>
    </citation>
    <scope>NUCLEOTIDE SEQUENCE [LARGE SCALE GENOMIC DNA]</scope>
    <source>
        <strain evidence="2 3">DSM 16460</strain>
    </source>
</reference>
<accession>A0ABT9VCB7</accession>
<gene>
    <name evidence="2" type="ORF">J2S77_000576</name>
</gene>
<sequence length="133" mass="15641">MNKSFITTIYQALKSKRGIIFPYFLVYLLIISTIITTGFLHLAYQKQQVIWSQEQLIIQNLITTAIHDFRKQLPPITSETKQAHYQYETGKVTINYDAYDKQFVNLHMIVTTNEKIQYEHMTKIVYNNSVDTS</sequence>
<evidence type="ECO:0000313" key="2">
    <source>
        <dbReference type="EMBL" id="MDQ0158620.1"/>
    </source>
</evidence>
<organism evidence="2 3">
    <name type="scientific">Alkalibacillus salilacus</name>
    <dbReference type="NCBI Taxonomy" id="284582"/>
    <lineage>
        <taxon>Bacteria</taxon>
        <taxon>Bacillati</taxon>
        <taxon>Bacillota</taxon>
        <taxon>Bacilli</taxon>
        <taxon>Bacillales</taxon>
        <taxon>Bacillaceae</taxon>
        <taxon>Alkalibacillus</taxon>
    </lineage>
</organism>
<keyword evidence="1" id="KW-0812">Transmembrane</keyword>
<proteinExistence type="predicted"/>
<evidence type="ECO:0008006" key="4">
    <source>
        <dbReference type="Google" id="ProtNLM"/>
    </source>
</evidence>
<keyword evidence="1" id="KW-0472">Membrane</keyword>
<protein>
    <recommendedName>
        <fullName evidence="4">ComG operon protein 7</fullName>
    </recommendedName>
</protein>
<dbReference type="Proteomes" id="UP001224359">
    <property type="component" value="Unassembled WGS sequence"/>
</dbReference>
<dbReference type="EMBL" id="JAUSTQ010000002">
    <property type="protein sequence ID" value="MDQ0158620.1"/>
    <property type="molecule type" value="Genomic_DNA"/>
</dbReference>
<dbReference type="RefSeq" id="WP_306974460.1">
    <property type="nucleotide sequence ID" value="NZ_JAUSTQ010000002.1"/>
</dbReference>
<evidence type="ECO:0000313" key="3">
    <source>
        <dbReference type="Proteomes" id="UP001224359"/>
    </source>
</evidence>